<evidence type="ECO:0000313" key="2">
    <source>
        <dbReference type="Proteomes" id="UP000014629"/>
    </source>
</evidence>
<sequence>MAVDGVVTLRRPPASDPLAAYPAPTAAYITE</sequence>
<name>S3Z7F5_9ACTN</name>
<evidence type="ECO:0000313" key="1">
    <source>
        <dbReference type="EMBL" id="EPH39621.1"/>
    </source>
</evidence>
<proteinExistence type="predicted"/>
<protein>
    <submittedName>
        <fullName evidence="1">Uncharacterized protein</fullName>
    </submittedName>
</protein>
<dbReference type="AlphaFoldDB" id="S3Z7F5"/>
<comment type="caution">
    <text evidence="1">The sequence shown here is derived from an EMBL/GenBank/DDBJ whole genome shotgun (WGS) entry which is preliminary data.</text>
</comment>
<organism evidence="1 2">
    <name type="scientific">Streptomyces aurantiacus JA 4570</name>
    <dbReference type="NCBI Taxonomy" id="1286094"/>
    <lineage>
        <taxon>Bacteria</taxon>
        <taxon>Bacillati</taxon>
        <taxon>Actinomycetota</taxon>
        <taxon>Actinomycetes</taxon>
        <taxon>Kitasatosporales</taxon>
        <taxon>Streptomycetaceae</taxon>
        <taxon>Streptomyces</taxon>
        <taxon>Streptomyces aurantiacus group</taxon>
    </lineage>
</organism>
<reference evidence="1 2" key="1">
    <citation type="submission" date="2013-02" db="EMBL/GenBank/DDBJ databases">
        <title>Draft Genome Sequence of Streptomyces aurantiacus, Which Produces Setomimycin.</title>
        <authorList>
            <person name="Gruening B.A."/>
            <person name="Praeg A."/>
            <person name="Erxleben A."/>
            <person name="Guenther S."/>
            <person name="Mueller M."/>
        </authorList>
    </citation>
    <scope>NUCLEOTIDE SEQUENCE [LARGE SCALE GENOMIC DNA]</scope>
    <source>
        <strain evidence="1 2">JA 4570</strain>
    </source>
</reference>
<accession>S3Z7F5</accession>
<gene>
    <name evidence="1" type="ORF">STRAU_7305</name>
</gene>
<dbReference type="EMBL" id="AOPZ01000511">
    <property type="protein sequence ID" value="EPH39621.1"/>
    <property type="molecule type" value="Genomic_DNA"/>
</dbReference>
<keyword evidence="2" id="KW-1185">Reference proteome</keyword>
<dbReference type="Proteomes" id="UP000014629">
    <property type="component" value="Unassembled WGS sequence"/>
</dbReference>